<keyword evidence="3" id="KW-1185">Reference proteome</keyword>
<feature type="region of interest" description="Disordered" evidence="1">
    <location>
        <begin position="1"/>
        <end position="21"/>
    </location>
</feature>
<organism evidence="2 3">
    <name type="scientific">Chitinophaga rhizophila</name>
    <dbReference type="NCBI Taxonomy" id="2866212"/>
    <lineage>
        <taxon>Bacteria</taxon>
        <taxon>Pseudomonadati</taxon>
        <taxon>Bacteroidota</taxon>
        <taxon>Chitinophagia</taxon>
        <taxon>Chitinophagales</taxon>
        <taxon>Chitinophagaceae</taxon>
        <taxon>Chitinophaga</taxon>
    </lineage>
</organism>
<protein>
    <submittedName>
        <fullName evidence="2">DUF3606 domain-containing protein</fullName>
    </submittedName>
</protein>
<sequence>MSDSKQNVGQQDRVRVDANDPSEVEFVHRQFPELSHGQVLAAIKENGPLREDIYKKLESLKGNS</sequence>
<evidence type="ECO:0000313" key="3">
    <source>
        <dbReference type="Proteomes" id="UP000812961"/>
    </source>
</evidence>
<gene>
    <name evidence="2" type="ORF">K1Y79_04020</name>
</gene>
<accession>A0ABS7G9U3</accession>
<dbReference type="EMBL" id="JAICCF010000001">
    <property type="protein sequence ID" value="MBW8683492.1"/>
    <property type="molecule type" value="Genomic_DNA"/>
</dbReference>
<reference evidence="2 3" key="1">
    <citation type="submission" date="2021-08" db="EMBL/GenBank/DDBJ databases">
        <title>The genome sequence of Chitinophaga sp. B61.</title>
        <authorList>
            <person name="Zhang X."/>
        </authorList>
    </citation>
    <scope>NUCLEOTIDE SEQUENCE [LARGE SCALE GENOMIC DNA]</scope>
    <source>
        <strain evidence="2 3">B61</strain>
    </source>
</reference>
<dbReference type="Proteomes" id="UP000812961">
    <property type="component" value="Unassembled WGS sequence"/>
</dbReference>
<feature type="compositionally biased region" description="Polar residues" evidence="1">
    <location>
        <begin position="1"/>
        <end position="10"/>
    </location>
</feature>
<comment type="caution">
    <text evidence="2">The sequence shown here is derived from an EMBL/GenBank/DDBJ whole genome shotgun (WGS) entry which is preliminary data.</text>
</comment>
<evidence type="ECO:0000313" key="2">
    <source>
        <dbReference type="EMBL" id="MBW8683492.1"/>
    </source>
</evidence>
<dbReference type="RefSeq" id="WP_220248712.1">
    <property type="nucleotide sequence ID" value="NZ_JAICCF010000001.1"/>
</dbReference>
<name>A0ABS7G9U3_9BACT</name>
<proteinExistence type="predicted"/>
<evidence type="ECO:0000256" key="1">
    <source>
        <dbReference type="SAM" id="MobiDB-lite"/>
    </source>
</evidence>